<feature type="transmembrane region" description="Helical" evidence="5">
    <location>
        <begin position="270"/>
        <end position="287"/>
    </location>
</feature>
<feature type="transmembrane region" description="Helical" evidence="5">
    <location>
        <begin position="293"/>
        <end position="316"/>
    </location>
</feature>
<feature type="transmembrane region" description="Helical" evidence="5">
    <location>
        <begin position="120"/>
        <end position="137"/>
    </location>
</feature>
<evidence type="ECO:0000256" key="5">
    <source>
        <dbReference type="SAM" id="Phobius"/>
    </source>
</evidence>
<accession>A0AAU8M0Y2</accession>
<evidence type="ECO:0000256" key="1">
    <source>
        <dbReference type="ARBA" id="ARBA00004141"/>
    </source>
</evidence>
<evidence type="ECO:0000259" key="6">
    <source>
        <dbReference type="Pfam" id="PF04932"/>
    </source>
</evidence>
<feature type="domain" description="O-antigen ligase-related" evidence="6">
    <location>
        <begin position="105"/>
        <end position="249"/>
    </location>
</feature>
<feature type="transmembrane region" description="Helical" evidence="5">
    <location>
        <begin position="96"/>
        <end position="114"/>
    </location>
</feature>
<dbReference type="PANTHER" id="PTHR37422:SF13">
    <property type="entry name" value="LIPOPOLYSACCHARIDE BIOSYNTHESIS PROTEIN PA4999-RELATED"/>
    <property type="match status" value="1"/>
</dbReference>
<keyword evidence="2 5" id="KW-0812">Transmembrane</keyword>
<dbReference type="PANTHER" id="PTHR37422">
    <property type="entry name" value="TEICHURONIC ACID BIOSYNTHESIS PROTEIN TUAE"/>
    <property type="match status" value="1"/>
</dbReference>
<dbReference type="AlphaFoldDB" id="A0AAU8M0Y2"/>
<feature type="transmembrane region" description="Helical" evidence="5">
    <location>
        <begin position="70"/>
        <end position="89"/>
    </location>
</feature>
<organism evidence="7">
    <name type="scientific">Candidatus Electrothrix aestuarii</name>
    <dbReference type="NCBI Taxonomy" id="3062594"/>
    <lineage>
        <taxon>Bacteria</taxon>
        <taxon>Pseudomonadati</taxon>
        <taxon>Thermodesulfobacteriota</taxon>
        <taxon>Desulfobulbia</taxon>
        <taxon>Desulfobulbales</taxon>
        <taxon>Desulfobulbaceae</taxon>
        <taxon>Candidatus Electrothrix</taxon>
    </lineage>
</organism>
<evidence type="ECO:0000256" key="3">
    <source>
        <dbReference type="ARBA" id="ARBA00022989"/>
    </source>
</evidence>
<keyword evidence="3 5" id="KW-1133">Transmembrane helix</keyword>
<dbReference type="InterPro" id="IPR051533">
    <property type="entry name" value="WaaL-like"/>
</dbReference>
<feature type="transmembrane region" description="Helical" evidence="5">
    <location>
        <begin position="233"/>
        <end position="258"/>
    </location>
</feature>
<dbReference type="InterPro" id="IPR007016">
    <property type="entry name" value="O-antigen_ligase-rel_domated"/>
</dbReference>
<evidence type="ECO:0000256" key="4">
    <source>
        <dbReference type="ARBA" id="ARBA00023136"/>
    </source>
</evidence>
<gene>
    <name evidence="7" type="ORF">Q3M24_10310</name>
</gene>
<feature type="transmembrane region" description="Helical" evidence="5">
    <location>
        <begin position="144"/>
        <end position="165"/>
    </location>
</feature>
<comment type="subcellular location">
    <subcellularLocation>
        <location evidence="1">Membrane</location>
        <topology evidence="1">Multi-pass membrane protein</topology>
    </subcellularLocation>
</comment>
<dbReference type="GO" id="GO:0016874">
    <property type="term" value="F:ligase activity"/>
    <property type="evidence" value="ECO:0007669"/>
    <property type="project" value="UniProtKB-KW"/>
</dbReference>
<keyword evidence="7" id="KW-0436">Ligase</keyword>
<evidence type="ECO:0000313" key="7">
    <source>
        <dbReference type="EMBL" id="XCN75098.1"/>
    </source>
</evidence>
<dbReference type="KEGG" id="eaj:Q3M24_10310"/>
<feature type="transmembrane region" description="Helical" evidence="5">
    <location>
        <begin position="12"/>
        <end position="34"/>
    </location>
</feature>
<proteinExistence type="predicted"/>
<reference evidence="7" key="2">
    <citation type="submission" date="2024-06" db="EMBL/GenBank/DDBJ databases">
        <authorList>
            <person name="Plum-Jensen L.E."/>
            <person name="Schramm A."/>
            <person name="Marshall I.P.G."/>
        </authorList>
    </citation>
    <scope>NUCLEOTIDE SEQUENCE</scope>
    <source>
        <strain evidence="7">Rat1</strain>
    </source>
</reference>
<keyword evidence="4 5" id="KW-0472">Membrane</keyword>
<dbReference type="GO" id="GO:0016020">
    <property type="term" value="C:membrane"/>
    <property type="evidence" value="ECO:0007669"/>
    <property type="project" value="UniProtKB-SubCell"/>
</dbReference>
<dbReference type="EMBL" id="CP159373">
    <property type="protein sequence ID" value="XCN75098.1"/>
    <property type="molecule type" value="Genomic_DNA"/>
</dbReference>
<protein>
    <submittedName>
        <fullName evidence="7">O-antigen ligase family protein</fullName>
    </submittedName>
</protein>
<reference evidence="7" key="1">
    <citation type="journal article" date="2024" name="Syst. Appl. Microbiol.">
        <title>First single-strain enrichments of Electrothrix cable bacteria, description of E. aestuarii sp. nov. and E. rattekaaiensis sp. nov., and proposal of a cable bacteria taxonomy following the rules of the SeqCode.</title>
        <authorList>
            <person name="Plum-Jensen L.E."/>
            <person name="Schramm A."/>
            <person name="Marshall I.P.G."/>
        </authorList>
    </citation>
    <scope>NUCLEOTIDE SEQUENCE</scope>
    <source>
        <strain evidence="7">Rat1</strain>
    </source>
</reference>
<evidence type="ECO:0000256" key="2">
    <source>
        <dbReference type="ARBA" id="ARBA00022692"/>
    </source>
</evidence>
<name>A0AAU8M0Y2_9BACT</name>
<dbReference type="Pfam" id="PF04932">
    <property type="entry name" value="Wzy_C"/>
    <property type="match status" value="1"/>
</dbReference>
<sequence length="344" mass="38958">MANNLDTPGKIYIVIGMVLLSGMFQGAIGTGQYVKGAPLGLTFLGEKTSFWGAQEGVNRIGGTIGHPNKFALFLGVLLQVNISSFFARFPKNSKWYLRLTYLLPFAPMLFALLVSFSRSGWASFLIGGVINCSWCMGKRTGKKILSFLLVSGFFVCFAILIFLTVESVRNRLLMDDKGAAEVRHPLAQVAWNIIEDKPWLGIGLNNYCSGYPEYDDTEFAVSIVFPLMVHNEFLLIAAETGIPAFLCFIYILCWLFFTLWRISRIEYSPVIPYLAIGFFSGFTGWCIHNQKEFAYVLFSTRTWFYIGIILSMKFFLEKEIKERFVVARQHLPVESCLISFQVTR</sequence>